<feature type="compositionally biased region" description="Basic residues" evidence="1">
    <location>
        <begin position="1"/>
        <end position="16"/>
    </location>
</feature>
<gene>
    <name evidence="2" type="ORF">AXG93_1040s1370</name>
</gene>
<evidence type="ECO:0000256" key="1">
    <source>
        <dbReference type="SAM" id="MobiDB-lite"/>
    </source>
</evidence>
<evidence type="ECO:0000313" key="2">
    <source>
        <dbReference type="EMBL" id="OAE19473.1"/>
    </source>
</evidence>
<protein>
    <submittedName>
        <fullName evidence="2">Uncharacterized protein</fullName>
    </submittedName>
</protein>
<evidence type="ECO:0000313" key="3">
    <source>
        <dbReference type="Proteomes" id="UP000077202"/>
    </source>
</evidence>
<dbReference type="Proteomes" id="UP000077202">
    <property type="component" value="Unassembled WGS sequence"/>
</dbReference>
<reference evidence="2" key="1">
    <citation type="submission" date="2016-03" db="EMBL/GenBank/DDBJ databases">
        <title>Mechanisms controlling the formation of the plant cell surface in tip-growing cells are functionally conserved among land plants.</title>
        <authorList>
            <person name="Honkanen S."/>
            <person name="Jones V.A."/>
            <person name="Morieri G."/>
            <person name="Champion C."/>
            <person name="Hetherington A.J."/>
            <person name="Kelly S."/>
            <person name="Saint-Marcoux D."/>
            <person name="Proust H."/>
            <person name="Prescott H."/>
            <person name="Dolan L."/>
        </authorList>
    </citation>
    <scope>NUCLEOTIDE SEQUENCE [LARGE SCALE GENOMIC DNA]</scope>
    <source>
        <tissue evidence="2">Whole gametophyte</tissue>
    </source>
</reference>
<proteinExistence type="predicted"/>
<name>A0A176VG93_MARPO</name>
<feature type="compositionally biased region" description="Basic and acidic residues" evidence="1">
    <location>
        <begin position="90"/>
        <end position="100"/>
    </location>
</feature>
<dbReference type="EMBL" id="LVLJ01003850">
    <property type="protein sequence ID" value="OAE19473.1"/>
    <property type="molecule type" value="Genomic_DNA"/>
</dbReference>
<feature type="region of interest" description="Disordered" evidence="1">
    <location>
        <begin position="1"/>
        <end position="100"/>
    </location>
</feature>
<keyword evidence="3" id="KW-1185">Reference proteome</keyword>
<comment type="caution">
    <text evidence="2">The sequence shown here is derived from an EMBL/GenBank/DDBJ whole genome shotgun (WGS) entry which is preliminary data.</text>
</comment>
<dbReference type="AlphaFoldDB" id="A0A176VG93"/>
<feature type="compositionally biased region" description="Basic and acidic residues" evidence="1">
    <location>
        <begin position="64"/>
        <end position="73"/>
    </location>
</feature>
<feature type="compositionally biased region" description="Basic and acidic residues" evidence="1">
    <location>
        <begin position="36"/>
        <end position="50"/>
    </location>
</feature>
<sequence>MSKNRTRLKKKANRRRVVSDSSESSVAKSDATASTTDKEMREEPTLRAEEGVSLEVRNKTPIKVKVEPLEERTATVSPSLPLSERMQSMKGEEVPQPKTSEELAKELTLSEDILKQVVAQMVALKTERMELRGKNGKRTEVHSRELQRANELTLKESRARAKKAEAAYQQLREETTDSLRLCVDKCMHGFAMWEVQTLKWLKLDLLERLLISMKINGAAGHKQLVRLVNSFSSGLEEACENLEIEILSMLRRLGADGSSEDAVATTSDELHLRVVCLGRLRCLGVQSE</sequence>
<organism evidence="2 3">
    <name type="scientific">Marchantia polymorpha subsp. ruderalis</name>
    <dbReference type="NCBI Taxonomy" id="1480154"/>
    <lineage>
        <taxon>Eukaryota</taxon>
        <taxon>Viridiplantae</taxon>
        <taxon>Streptophyta</taxon>
        <taxon>Embryophyta</taxon>
        <taxon>Marchantiophyta</taxon>
        <taxon>Marchantiopsida</taxon>
        <taxon>Marchantiidae</taxon>
        <taxon>Marchantiales</taxon>
        <taxon>Marchantiaceae</taxon>
        <taxon>Marchantia</taxon>
    </lineage>
</organism>
<accession>A0A176VG93</accession>